<protein>
    <submittedName>
        <fullName evidence="8">Multidrug DMT transporter permease</fullName>
    </submittedName>
</protein>
<comment type="subcellular location">
    <subcellularLocation>
        <location evidence="1">Cell membrane</location>
        <topology evidence="1">Multi-pass membrane protein</topology>
    </subcellularLocation>
</comment>
<dbReference type="GO" id="GO:0005886">
    <property type="term" value="C:plasma membrane"/>
    <property type="evidence" value="ECO:0007669"/>
    <property type="project" value="UniProtKB-SubCell"/>
</dbReference>
<evidence type="ECO:0000256" key="1">
    <source>
        <dbReference type="ARBA" id="ARBA00004651"/>
    </source>
</evidence>
<dbReference type="InterPro" id="IPR037185">
    <property type="entry name" value="EmrE-like"/>
</dbReference>
<keyword evidence="3 6" id="KW-0812">Transmembrane</keyword>
<dbReference type="SUPFAM" id="SSF103481">
    <property type="entry name" value="Multidrug resistance efflux transporter EmrE"/>
    <property type="match status" value="2"/>
</dbReference>
<evidence type="ECO:0000256" key="5">
    <source>
        <dbReference type="ARBA" id="ARBA00023136"/>
    </source>
</evidence>
<dbReference type="PANTHER" id="PTHR32322:SF18">
    <property type="entry name" value="S-ADENOSYLMETHIONINE_S-ADENOSYLHOMOCYSTEINE TRANSPORTER"/>
    <property type="match status" value="1"/>
</dbReference>
<feature type="transmembrane region" description="Helical" evidence="6">
    <location>
        <begin position="47"/>
        <end position="68"/>
    </location>
</feature>
<feature type="transmembrane region" description="Helical" evidence="6">
    <location>
        <begin position="137"/>
        <end position="158"/>
    </location>
</feature>
<dbReference type="Pfam" id="PF00892">
    <property type="entry name" value="EamA"/>
    <property type="match status" value="2"/>
</dbReference>
<feature type="transmembrane region" description="Helical" evidence="6">
    <location>
        <begin position="18"/>
        <end position="41"/>
    </location>
</feature>
<dbReference type="PANTHER" id="PTHR32322">
    <property type="entry name" value="INNER MEMBRANE TRANSPORTER"/>
    <property type="match status" value="1"/>
</dbReference>
<evidence type="ECO:0000256" key="6">
    <source>
        <dbReference type="SAM" id="Phobius"/>
    </source>
</evidence>
<dbReference type="AlphaFoldDB" id="A0A1E5C0U6"/>
<reference evidence="8 9" key="1">
    <citation type="journal article" date="2012" name="Science">
        <title>Ecological populations of bacteria act as socially cohesive units of antibiotic production and resistance.</title>
        <authorList>
            <person name="Cordero O.X."/>
            <person name="Wildschutte H."/>
            <person name="Kirkup B."/>
            <person name="Proehl S."/>
            <person name="Ngo L."/>
            <person name="Hussain F."/>
            <person name="Le Roux F."/>
            <person name="Mincer T."/>
            <person name="Polz M.F."/>
        </authorList>
    </citation>
    <scope>NUCLEOTIDE SEQUENCE [LARGE SCALE GENOMIC DNA]</scope>
    <source>
        <strain evidence="8 9">FF-454</strain>
    </source>
</reference>
<comment type="caution">
    <text evidence="8">The sequence shown here is derived from an EMBL/GenBank/DDBJ whole genome shotgun (WGS) entry which is preliminary data.</text>
</comment>
<evidence type="ECO:0000256" key="3">
    <source>
        <dbReference type="ARBA" id="ARBA00022692"/>
    </source>
</evidence>
<feature type="transmembrane region" description="Helical" evidence="6">
    <location>
        <begin position="283"/>
        <end position="300"/>
    </location>
</feature>
<feature type="domain" description="EamA" evidence="7">
    <location>
        <begin position="166"/>
        <end position="297"/>
    </location>
</feature>
<evidence type="ECO:0000256" key="4">
    <source>
        <dbReference type="ARBA" id="ARBA00022989"/>
    </source>
</evidence>
<evidence type="ECO:0000256" key="2">
    <source>
        <dbReference type="ARBA" id="ARBA00022475"/>
    </source>
</evidence>
<dbReference type="InterPro" id="IPR050638">
    <property type="entry name" value="AA-Vitamin_Transporters"/>
</dbReference>
<dbReference type="Proteomes" id="UP000095039">
    <property type="component" value="Unassembled WGS sequence"/>
</dbReference>
<name>A0A1E5C0U6_9GAMM</name>
<dbReference type="InterPro" id="IPR000620">
    <property type="entry name" value="EamA_dom"/>
</dbReference>
<organism evidence="8 9">
    <name type="scientific">Enterovibrio norvegicus FF-454</name>
    <dbReference type="NCBI Taxonomy" id="1185651"/>
    <lineage>
        <taxon>Bacteria</taxon>
        <taxon>Pseudomonadati</taxon>
        <taxon>Pseudomonadota</taxon>
        <taxon>Gammaproteobacteria</taxon>
        <taxon>Vibrionales</taxon>
        <taxon>Vibrionaceae</taxon>
        <taxon>Enterovibrio</taxon>
    </lineage>
</organism>
<evidence type="ECO:0000313" key="8">
    <source>
        <dbReference type="EMBL" id="OEE59120.1"/>
    </source>
</evidence>
<feature type="transmembrane region" description="Helical" evidence="6">
    <location>
        <begin position="196"/>
        <end position="215"/>
    </location>
</feature>
<feature type="transmembrane region" description="Helical" evidence="6">
    <location>
        <begin position="258"/>
        <end position="277"/>
    </location>
</feature>
<keyword evidence="2" id="KW-1003">Cell membrane</keyword>
<keyword evidence="9" id="KW-1185">Reference proteome</keyword>
<proteinExistence type="predicted"/>
<dbReference type="EMBL" id="AJWN02000090">
    <property type="protein sequence ID" value="OEE59120.1"/>
    <property type="molecule type" value="Genomic_DNA"/>
</dbReference>
<accession>A0A1E5C0U6</accession>
<feature type="transmembrane region" description="Helical" evidence="6">
    <location>
        <begin position="80"/>
        <end position="101"/>
    </location>
</feature>
<gene>
    <name evidence="8" type="ORF">A1OK_03665</name>
</gene>
<evidence type="ECO:0000259" key="7">
    <source>
        <dbReference type="Pfam" id="PF00892"/>
    </source>
</evidence>
<feature type="transmembrane region" description="Helical" evidence="6">
    <location>
        <begin position="227"/>
        <end position="246"/>
    </location>
</feature>
<sequence>MNDATVSAQPSSNYRQGIIYALIGTVLFSIKPVLIKLAYAVGGDATAIMSLRAASSLPLYIAMLLWLCRDPDQRSKVRRYGWQAALVGVLGYYFASLLDILALEFISAQLERLLIFLFPSFVVAISWIFLKETPQKGTFICILLGYLGVAMIVVHDFQSFGSQVWLGSIMAIASALVFAIYLILSKKVIGKMGAQLFTSLGMGSAGVVIMMQHQVQGADFSAMSNELVLIGVAMGIFCTVLPSYFVAAAMARLTPSTLSLTSNIGPAITALFAIILLDETFTVFHGIGMCLVVYAVVRMNKKD</sequence>
<keyword evidence="4 6" id="KW-1133">Transmembrane helix</keyword>
<feature type="domain" description="EamA" evidence="7">
    <location>
        <begin position="17"/>
        <end position="153"/>
    </location>
</feature>
<evidence type="ECO:0000313" key="9">
    <source>
        <dbReference type="Proteomes" id="UP000095039"/>
    </source>
</evidence>
<dbReference type="RefSeq" id="WP_016961359.1">
    <property type="nucleotide sequence ID" value="NZ_AJWN02000090.1"/>
</dbReference>
<keyword evidence="5 6" id="KW-0472">Membrane</keyword>
<feature type="transmembrane region" description="Helical" evidence="6">
    <location>
        <begin position="164"/>
        <end position="184"/>
    </location>
</feature>
<feature type="transmembrane region" description="Helical" evidence="6">
    <location>
        <begin position="113"/>
        <end position="130"/>
    </location>
</feature>